<reference evidence="2 3" key="1">
    <citation type="submission" date="2014-11" db="EMBL/GenBank/DDBJ databases">
        <authorList>
            <person name="Zhu J."/>
            <person name="Qi W."/>
            <person name="Song R."/>
        </authorList>
    </citation>
    <scope>NUCLEOTIDE SEQUENCE [LARGE SCALE GENOMIC DNA]</scope>
</reference>
<evidence type="ECO:0000313" key="2">
    <source>
        <dbReference type="EMBL" id="CEM25911.1"/>
    </source>
</evidence>
<feature type="compositionally biased region" description="Polar residues" evidence="1">
    <location>
        <begin position="55"/>
        <end position="64"/>
    </location>
</feature>
<evidence type="ECO:0000256" key="1">
    <source>
        <dbReference type="SAM" id="MobiDB-lite"/>
    </source>
</evidence>
<accession>A0A0G4GAA8</accession>
<organism evidence="2 3">
    <name type="scientific">Vitrella brassicaformis (strain CCMP3155)</name>
    <dbReference type="NCBI Taxonomy" id="1169540"/>
    <lineage>
        <taxon>Eukaryota</taxon>
        <taxon>Sar</taxon>
        <taxon>Alveolata</taxon>
        <taxon>Colpodellida</taxon>
        <taxon>Vitrellaceae</taxon>
        <taxon>Vitrella</taxon>
    </lineage>
</organism>
<dbReference type="AlphaFoldDB" id="A0A0G4GAA8"/>
<dbReference type="EMBL" id="CDMY01000606">
    <property type="protein sequence ID" value="CEM25911.1"/>
    <property type="molecule type" value="Genomic_DNA"/>
</dbReference>
<evidence type="ECO:0000313" key="3">
    <source>
        <dbReference type="Proteomes" id="UP000041254"/>
    </source>
</evidence>
<sequence length="76" mass="8025">MQKASTGSPDLCHFFCSCEAMESAGGTAEAKDDHPSPQAVRVKAGKLVDAIHTKAPTTRPSTSEGWMPSRPRSPPS</sequence>
<keyword evidence="3" id="KW-1185">Reference proteome</keyword>
<protein>
    <submittedName>
        <fullName evidence="2">Uncharacterized protein</fullName>
    </submittedName>
</protein>
<feature type="region of interest" description="Disordered" evidence="1">
    <location>
        <begin position="48"/>
        <end position="76"/>
    </location>
</feature>
<dbReference type="Proteomes" id="UP000041254">
    <property type="component" value="Unassembled WGS sequence"/>
</dbReference>
<dbReference type="InParanoid" id="A0A0G4GAA8"/>
<name>A0A0G4GAA8_VITBC</name>
<proteinExistence type="predicted"/>
<dbReference type="VEuPathDB" id="CryptoDB:Vbra_9854"/>
<gene>
    <name evidence="2" type="ORF">Vbra_9854</name>
</gene>